<keyword evidence="2" id="KW-1185">Reference proteome</keyword>
<dbReference type="Proteomes" id="UP001216595">
    <property type="component" value="Unassembled WGS sequence"/>
</dbReference>
<sequence length="222" mass="24740">MSVLDDVIRSSGYTERILNERQLADILGGSAARRYGIVNRALKSRSLIRIKRGLYVLPTHLSSAPLHPFVVAQALHPGSYVSFESALAFHGWIPEAVLQTASVTPGRKSFGYDTETFGSFTFLPLALQSYQFLVGVESKRLGQATALVASPVRALMDIVAYRKVNWQGLSWITDGLRVDIDELTGVDPRKLEELRHVYKHTNTKEFSNKLYEACLKSNGSKR</sequence>
<evidence type="ECO:0008006" key="3">
    <source>
        <dbReference type="Google" id="ProtNLM"/>
    </source>
</evidence>
<proteinExistence type="predicted"/>
<evidence type="ECO:0000313" key="2">
    <source>
        <dbReference type="Proteomes" id="UP001216595"/>
    </source>
</evidence>
<dbReference type="RefSeq" id="WP_272739663.1">
    <property type="nucleotide sequence ID" value="NZ_JAQQKW010000001.1"/>
</dbReference>
<protein>
    <recommendedName>
        <fullName evidence="3">Transcriptional regulator, AbiEi antitoxin, Type IV TA system</fullName>
    </recommendedName>
</protein>
<comment type="caution">
    <text evidence="1">The sequence shown here is derived from an EMBL/GenBank/DDBJ whole genome shotgun (WGS) entry which is preliminary data.</text>
</comment>
<name>A0ABT5IA67_9CAUL</name>
<gene>
    <name evidence="1" type="ORF">PQU94_01140</name>
</gene>
<reference evidence="1 2" key="1">
    <citation type="submission" date="2023-01" db="EMBL/GenBank/DDBJ databases">
        <title>Novel species of the genus Asticcacaulis isolated from rivers.</title>
        <authorList>
            <person name="Lu H."/>
        </authorList>
    </citation>
    <scope>NUCLEOTIDE SEQUENCE [LARGE SCALE GENOMIC DNA]</scope>
    <source>
        <strain evidence="1 2">DXS10W</strain>
    </source>
</reference>
<organism evidence="1 2">
    <name type="scientific">Asticcacaulis currens</name>
    <dbReference type="NCBI Taxonomy" id="2984210"/>
    <lineage>
        <taxon>Bacteria</taxon>
        <taxon>Pseudomonadati</taxon>
        <taxon>Pseudomonadota</taxon>
        <taxon>Alphaproteobacteria</taxon>
        <taxon>Caulobacterales</taxon>
        <taxon>Caulobacteraceae</taxon>
        <taxon>Asticcacaulis</taxon>
    </lineage>
</organism>
<evidence type="ECO:0000313" key="1">
    <source>
        <dbReference type="EMBL" id="MDC7692878.1"/>
    </source>
</evidence>
<accession>A0ABT5IA67</accession>
<dbReference type="EMBL" id="JAQQKW010000001">
    <property type="protein sequence ID" value="MDC7692878.1"/>
    <property type="molecule type" value="Genomic_DNA"/>
</dbReference>